<dbReference type="Proteomes" id="UP001054837">
    <property type="component" value="Unassembled WGS sequence"/>
</dbReference>
<evidence type="ECO:0000313" key="1">
    <source>
        <dbReference type="EMBL" id="GIX85250.1"/>
    </source>
</evidence>
<name>A0AAV4NNA2_9ARAC</name>
<dbReference type="AlphaFoldDB" id="A0AAV4NNA2"/>
<accession>A0AAV4NNA2</accession>
<evidence type="ECO:0000313" key="2">
    <source>
        <dbReference type="Proteomes" id="UP001054837"/>
    </source>
</evidence>
<reference evidence="1 2" key="1">
    <citation type="submission" date="2021-06" db="EMBL/GenBank/DDBJ databases">
        <title>Caerostris darwini draft genome.</title>
        <authorList>
            <person name="Kono N."/>
            <person name="Arakawa K."/>
        </authorList>
    </citation>
    <scope>NUCLEOTIDE SEQUENCE [LARGE SCALE GENOMIC DNA]</scope>
</reference>
<sequence length="106" mass="12558">MPHLLQIDINALRVRCDNISSEMQDWQNICSNITERAKLLVTAEINNLTYPLCHRKQEEILNLLGTVKRHIEASEAKFTRFINLKRMLVQHDYIMLLKNILEEELR</sequence>
<protein>
    <submittedName>
        <fullName evidence="1">Uncharacterized protein</fullName>
    </submittedName>
</protein>
<keyword evidence="2" id="KW-1185">Reference proteome</keyword>
<proteinExistence type="predicted"/>
<dbReference type="EMBL" id="BPLQ01001764">
    <property type="protein sequence ID" value="GIX85250.1"/>
    <property type="molecule type" value="Genomic_DNA"/>
</dbReference>
<organism evidence="1 2">
    <name type="scientific">Caerostris darwini</name>
    <dbReference type="NCBI Taxonomy" id="1538125"/>
    <lineage>
        <taxon>Eukaryota</taxon>
        <taxon>Metazoa</taxon>
        <taxon>Ecdysozoa</taxon>
        <taxon>Arthropoda</taxon>
        <taxon>Chelicerata</taxon>
        <taxon>Arachnida</taxon>
        <taxon>Araneae</taxon>
        <taxon>Araneomorphae</taxon>
        <taxon>Entelegynae</taxon>
        <taxon>Araneoidea</taxon>
        <taxon>Araneidae</taxon>
        <taxon>Caerostris</taxon>
    </lineage>
</organism>
<comment type="caution">
    <text evidence="1">The sequence shown here is derived from an EMBL/GenBank/DDBJ whole genome shotgun (WGS) entry which is preliminary data.</text>
</comment>
<gene>
    <name evidence="1" type="ORF">CDAR_529361</name>
</gene>